<keyword evidence="5" id="KW-1185">Reference proteome</keyword>
<gene>
    <name evidence="4" type="ORF">BJ322DRAFT_846481</name>
</gene>
<dbReference type="PANTHER" id="PTHR10039">
    <property type="entry name" value="AMELOGENIN"/>
    <property type="match status" value="1"/>
</dbReference>
<dbReference type="Proteomes" id="UP000736335">
    <property type="component" value="Unassembled WGS sequence"/>
</dbReference>
<reference evidence="4" key="2">
    <citation type="submission" date="2020-11" db="EMBL/GenBank/DDBJ databases">
        <authorList>
            <consortium name="DOE Joint Genome Institute"/>
            <person name="Kuo A."/>
            <person name="Miyauchi S."/>
            <person name="Kiss E."/>
            <person name="Drula E."/>
            <person name="Kohler A."/>
            <person name="Sanchez-Garcia M."/>
            <person name="Andreopoulos B."/>
            <person name="Barry K.W."/>
            <person name="Bonito G."/>
            <person name="Buee M."/>
            <person name="Carver A."/>
            <person name="Chen C."/>
            <person name="Cichocki N."/>
            <person name="Clum A."/>
            <person name="Culley D."/>
            <person name="Crous P.W."/>
            <person name="Fauchery L."/>
            <person name="Girlanda M."/>
            <person name="Hayes R."/>
            <person name="Keri Z."/>
            <person name="Labutti K."/>
            <person name="Lipzen A."/>
            <person name="Lombard V."/>
            <person name="Magnuson J."/>
            <person name="Maillard F."/>
            <person name="Morin E."/>
            <person name="Murat C."/>
            <person name="Nolan M."/>
            <person name="Ohm R."/>
            <person name="Pangilinan J."/>
            <person name="Pereira M."/>
            <person name="Perotto S."/>
            <person name="Peter M."/>
            <person name="Riley R."/>
            <person name="Sitrit Y."/>
            <person name="Stielow B."/>
            <person name="Szollosi G."/>
            <person name="Zifcakova L."/>
            <person name="Stursova M."/>
            <person name="Spatafora J.W."/>
            <person name="Tedersoo L."/>
            <person name="Vaario L.-M."/>
            <person name="Yamada A."/>
            <person name="Yan M."/>
            <person name="Wang P."/>
            <person name="Xu J."/>
            <person name="Bruns T."/>
            <person name="Baldrian P."/>
            <person name="Vilgalys R."/>
            <person name="Henrissat B."/>
            <person name="Grigoriev I.V."/>
            <person name="Hibbett D."/>
            <person name="Nagy L.G."/>
            <person name="Martin F.M."/>
        </authorList>
    </citation>
    <scope>NUCLEOTIDE SEQUENCE</scope>
    <source>
        <strain evidence="4">UH-Tt-Lm1</strain>
    </source>
</reference>
<evidence type="ECO:0000256" key="2">
    <source>
        <dbReference type="SAM" id="MobiDB-lite"/>
    </source>
</evidence>
<keyword evidence="1" id="KW-0677">Repeat</keyword>
<dbReference type="Pfam" id="PF24883">
    <property type="entry name" value="NPHP3_N"/>
    <property type="match status" value="1"/>
</dbReference>
<sequence length="684" mass="76608">MIGIYSNSSKICERRYLITRWNTNKRPMAKSGVEFWHDDRRDCLKGTCMDVLDEVELWARDFHKPPIYWLNGLAGTWKTTMARTFAERLFADGQLGASFFCSRDFDYRGNLRSVFPTLAVQLARKYPQFRSLFVPLVRSNPGISLESLDNQMYKLVVRPLKESNISTVIVIDALDECTDEEPASAILLVLGQFVSEIPRVKFFVTGRPDPQILKGFCLPLLAEETDMFVLHEVEPSQVADGILLFFRHELSNIVRRRRGLDDWPTEEQMDLLCERAAGLFAYAVATVMFIGNRIAQPRKQLDLLRSPESSAREVRTMLKHRTTLDSLYISTLRGAFGDSDDPYADAMLRSVLGAALLAANPLSPSTIAMLLNLDPLEDVLPLLSSLRSLLILEGDISSPVRPFHKSFPHFITDPDRCTIKRFRVSPPAHHSELLIGCLNLMNRTLEKDICKLPDAVTGSDASDLKEKVEQCICPGLQYACRSWHTHLVGGYKTLVNAHEITCVIHRFLETKFLLWLEVLSVLGAARTALEALQAAADRLEVSATLDLVNNCSRSVTEYLGTIGASSQHVYRLAVDARLNLTDSTLELQPYVPTSEAHDAGPHDQPAGDTDLEPQTSMDGFEPLTPAWKHLISRPLPTDERISLITAIFSDCTEADTVNHLHGGDAQAFVDVIDEVLSRSFLPKN</sequence>
<feature type="region of interest" description="Disordered" evidence="2">
    <location>
        <begin position="593"/>
        <end position="613"/>
    </location>
</feature>
<dbReference type="SUPFAM" id="SSF52540">
    <property type="entry name" value="P-loop containing nucleoside triphosphate hydrolases"/>
    <property type="match status" value="1"/>
</dbReference>
<evidence type="ECO:0000313" key="4">
    <source>
        <dbReference type="EMBL" id="KAF9784385.1"/>
    </source>
</evidence>
<dbReference type="InterPro" id="IPR027417">
    <property type="entry name" value="P-loop_NTPase"/>
</dbReference>
<evidence type="ECO:0000259" key="3">
    <source>
        <dbReference type="Pfam" id="PF24883"/>
    </source>
</evidence>
<evidence type="ECO:0000313" key="5">
    <source>
        <dbReference type="Proteomes" id="UP000736335"/>
    </source>
</evidence>
<organism evidence="4 5">
    <name type="scientific">Thelephora terrestris</name>
    <dbReference type="NCBI Taxonomy" id="56493"/>
    <lineage>
        <taxon>Eukaryota</taxon>
        <taxon>Fungi</taxon>
        <taxon>Dikarya</taxon>
        <taxon>Basidiomycota</taxon>
        <taxon>Agaricomycotina</taxon>
        <taxon>Agaricomycetes</taxon>
        <taxon>Thelephorales</taxon>
        <taxon>Thelephoraceae</taxon>
        <taxon>Thelephora</taxon>
    </lineage>
</organism>
<accession>A0A9P6HET1</accession>
<proteinExistence type="predicted"/>
<dbReference type="OrthoDB" id="5988599at2759"/>
<dbReference type="InterPro" id="IPR056884">
    <property type="entry name" value="NPHP3-like_N"/>
</dbReference>
<protein>
    <recommendedName>
        <fullName evidence="3">Nephrocystin 3-like N-terminal domain-containing protein</fullName>
    </recommendedName>
</protein>
<dbReference type="Gene3D" id="3.40.50.300">
    <property type="entry name" value="P-loop containing nucleotide triphosphate hydrolases"/>
    <property type="match status" value="1"/>
</dbReference>
<dbReference type="EMBL" id="WIUZ02000008">
    <property type="protein sequence ID" value="KAF9784385.1"/>
    <property type="molecule type" value="Genomic_DNA"/>
</dbReference>
<dbReference type="AlphaFoldDB" id="A0A9P6HET1"/>
<comment type="caution">
    <text evidence="4">The sequence shown here is derived from an EMBL/GenBank/DDBJ whole genome shotgun (WGS) entry which is preliminary data.</text>
</comment>
<evidence type="ECO:0000256" key="1">
    <source>
        <dbReference type="ARBA" id="ARBA00022737"/>
    </source>
</evidence>
<name>A0A9P6HET1_9AGAM</name>
<feature type="domain" description="Nephrocystin 3-like N-terminal" evidence="3">
    <location>
        <begin position="46"/>
        <end position="207"/>
    </location>
</feature>
<reference evidence="4" key="1">
    <citation type="journal article" date="2020" name="Nat. Commun.">
        <title>Large-scale genome sequencing of mycorrhizal fungi provides insights into the early evolution of symbiotic traits.</title>
        <authorList>
            <person name="Miyauchi S."/>
            <person name="Kiss E."/>
            <person name="Kuo A."/>
            <person name="Drula E."/>
            <person name="Kohler A."/>
            <person name="Sanchez-Garcia M."/>
            <person name="Morin E."/>
            <person name="Andreopoulos B."/>
            <person name="Barry K.W."/>
            <person name="Bonito G."/>
            <person name="Buee M."/>
            <person name="Carver A."/>
            <person name="Chen C."/>
            <person name="Cichocki N."/>
            <person name="Clum A."/>
            <person name="Culley D."/>
            <person name="Crous P.W."/>
            <person name="Fauchery L."/>
            <person name="Girlanda M."/>
            <person name="Hayes R.D."/>
            <person name="Keri Z."/>
            <person name="LaButti K."/>
            <person name="Lipzen A."/>
            <person name="Lombard V."/>
            <person name="Magnuson J."/>
            <person name="Maillard F."/>
            <person name="Murat C."/>
            <person name="Nolan M."/>
            <person name="Ohm R.A."/>
            <person name="Pangilinan J."/>
            <person name="Pereira M.F."/>
            <person name="Perotto S."/>
            <person name="Peter M."/>
            <person name="Pfister S."/>
            <person name="Riley R."/>
            <person name="Sitrit Y."/>
            <person name="Stielow J.B."/>
            <person name="Szollosi G."/>
            <person name="Zifcakova L."/>
            <person name="Stursova M."/>
            <person name="Spatafora J.W."/>
            <person name="Tedersoo L."/>
            <person name="Vaario L.M."/>
            <person name="Yamada A."/>
            <person name="Yan M."/>
            <person name="Wang P."/>
            <person name="Xu J."/>
            <person name="Bruns T."/>
            <person name="Baldrian P."/>
            <person name="Vilgalys R."/>
            <person name="Dunand C."/>
            <person name="Henrissat B."/>
            <person name="Grigoriev I.V."/>
            <person name="Hibbett D."/>
            <person name="Nagy L.G."/>
            <person name="Martin F.M."/>
        </authorList>
    </citation>
    <scope>NUCLEOTIDE SEQUENCE</scope>
    <source>
        <strain evidence="4">UH-Tt-Lm1</strain>
    </source>
</reference>